<evidence type="ECO:0000256" key="3">
    <source>
        <dbReference type="ARBA" id="ARBA00022643"/>
    </source>
</evidence>
<dbReference type="CDD" id="cd02809">
    <property type="entry name" value="alpha_hydroxyacid_oxid_FMN"/>
    <property type="match status" value="1"/>
</dbReference>
<feature type="binding site" evidence="7">
    <location>
        <position position="194"/>
    </location>
    <ligand>
        <name>glyoxylate</name>
        <dbReference type="ChEBI" id="CHEBI:36655"/>
    </ligand>
</feature>
<keyword evidence="2 7" id="KW-0285">Flavoprotein</keyword>
<feature type="binding site" evidence="7">
    <location>
        <position position="297"/>
    </location>
    <ligand>
        <name>FMN</name>
        <dbReference type="ChEBI" id="CHEBI:58210"/>
    </ligand>
</feature>
<protein>
    <submittedName>
        <fullName evidence="9">(S)-mandelate dehydrogenase</fullName>
        <ecNumber evidence="9">1.1.99.31</ecNumber>
    </submittedName>
</protein>
<dbReference type="eggNOG" id="COG1304">
    <property type="taxonomic scope" value="Bacteria"/>
</dbReference>
<dbReference type="AlphaFoldDB" id="A0A0D8FUE4"/>
<sequence length="402" mass="43740">MKRQFPDMVALRSLLAPRAPRLDMWKARVERAQTVGDLRTLARIRTPRAVFDYTDGAADSEVTLARSRELFGSLSFHPRVLKDVGDIDTSIELLGASSALPFAFAPTGFTRMMRADGEPAVARAAERAGIAYALSTMGTTSIEEVALAAPRLRRWFQLYLWRDREAGLDFLRRAQASGYEALVLTVDVPVAGNRLRDVYNGLTIPPQITARTFIDGAMHPGWWFDLLTTPALEFASMNSYGGTVGALINQMFDPSATIDDLAFLREHWSGKLIVKGIQRLEDAVSLADIGVDAIVLSNHGGRQLDRATVPLRLLGTVVEELGSQMEIYIDGGVTHGADVVAAIALGAKAVLVGRAYLYGLMAGGEAGVDRVIEILTSQIRRTMALLGVRTLAELDPSYVTLP</sequence>
<feature type="binding site" evidence="7">
    <location>
        <position position="275"/>
    </location>
    <ligand>
        <name>FMN</name>
        <dbReference type="ChEBI" id="CHEBI:58210"/>
    </ligand>
</feature>
<feature type="binding site" evidence="7">
    <location>
        <position position="299"/>
    </location>
    <ligand>
        <name>glyoxylate</name>
        <dbReference type="ChEBI" id="CHEBI:36655"/>
    </ligand>
</feature>
<feature type="binding site" evidence="7">
    <location>
        <position position="185"/>
    </location>
    <ligand>
        <name>FMN</name>
        <dbReference type="ChEBI" id="CHEBI:58210"/>
    </ligand>
</feature>
<name>A0A0D8FUE4_9ACTN</name>
<dbReference type="FunFam" id="3.20.20.70:FF:000029">
    <property type="entry name" value="L-lactate dehydrogenase"/>
    <property type="match status" value="1"/>
</dbReference>
<dbReference type="InterPro" id="IPR037396">
    <property type="entry name" value="FMN_HAD"/>
</dbReference>
<dbReference type="GO" id="GO:0033720">
    <property type="term" value="F:(S)-mandelate dehydrogenase activity"/>
    <property type="evidence" value="ECO:0007669"/>
    <property type="project" value="UniProtKB-EC"/>
</dbReference>
<comment type="similarity">
    <text evidence="5">Belongs to the FMN-dependent alpha-hydroxy acid dehydrogenase family.</text>
</comment>
<feature type="domain" description="FMN hydroxy acid dehydrogenase" evidence="8">
    <location>
        <begin position="27"/>
        <end position="402"/>
    </location>
</feature>
<feature type="binding site" evidence="7">
    <location>
        <begin position="353"/>
        <end position="354"/>
    </location>
    <ligand>
        <name>FMN</name>
        <dbReference type="ChEBI" id="CHEBI:58210"/>
    </ligand>
</feature>
<dbReference type="RefSeq" id="WP_035390720.1">
    <property type="nucleotide sequence ID" value="NZ_JQKF01000029.1"/>
</dbReference>
<dbReference type="EC" id="1.1.99.31" evidence="9"/>
<feature type="binding site" evidence="7">
    <location>
        <position position="157"/>
    </location>
    <ligand>
        <name>FMN</name>
        <dbReference type="ChEBI" id="CHEBI:58210"/>
    </ligand>
</feature>
<dbReference type="InterPro" id="IPR000262">
    <property type="entry name" value="FMN-dep_DH"/>
</dbReference>
<feature type="binding site" evidence="7">
    <location>
        <position position="135"/>
    </location>
    <ligand>
        <name>FMN</name>
        <dbReference type="ChEBI" id="CHEBI:58210"/>
    </ligand>
</feature>
<dbReference type="PIRSF" id="PIRSF000138">
    <property type="entry name" value="Al-hdrx_acd_dh"/>
    <property type="match status" value="1"/>
</dbReference>
<dbReference type="InterPro" id="IPR008259">
    <property type="entry name" value="FMN_hydac_DH_AS"/>
</dbReference>
<gene>
    <name evidence="9" type="primary">mdlB2</name>
    <name evidence="9" type="ORF">FEAC_23510</name>
</gene>
<dbReference type="InterPro" id="IPR012133">
    <property type="entry name" value="Alpha-hydoxy_acid_DH_FMN"/>
</dbReference>
<organism evidence="9 10">
    <name type="scientific">Ferrimicrobium acidiphilum DSM 19497</name>
    <dbReference type="NCBI Taxonomy" id="1121877"/>
    <lineage>
        <taxon>Bacteria</taxon>
        <taxon>Bacillati</taxon>
        <taxon>Actinomycetota</taxon>
        <taxon>Acidimicrobiia</taxon>
        <taxon>Acidimicrobiales</taxon>
        <taxon>Acidimicrobiaceae</taxon>
        <taxon>Ferrimicrobium</taxon>
    </lineage>
</organism>
<dbReference type="PANTHER" id="PTHR10578">
    <property type="entry name" value="S -2-HYDROXY-ACID OXIDASE-RELATED"/>
    <property type="match status" value="1"/>
</dbReference>
<accession>A0A0D8FUE4</accession>
<dbReference type="OrthoDB" id="9770452at2"/>
<dbReference type="Pfam" id="PF01070">
    <property type="entry name" value="FMN_dh"/>
    <property type="match status" value="1"/>
</dbReference>
<feature type="binding site" evidence="7">
    <location>
        <position position="53"/>
    </location>
    <ligand>
        <name>glyoxylate</name>
        <dbReference type="ChEBI" id="CHEBI:36655"/>
    </ligand>
</feature>
<keyword evidence="3 7" id="KW-0288">FMN</keyword>
<feature type="binding site" evidence="7">
    <location>
        <begin position="106"/>
        <end position="108"/>
    </location>
    <ligand>
        <name>FMN</name>
        <dbReference type="ChEBI" id="CHEBI:58210"/>
    </ligand>
</feature>
<feature type="binding site" evidence="7">
    <location>
        <position position="159"/>
    </location>
    <ligand>
        <name>glyoxylate</name>
        <dbReference type="ChEBI" id="CHEBI:36655"/>
    </ligand>
</feature>
<evidence type="ECO:0000259" key="8">
    <source>
        <dbReference type="PROSITE" id="PS51349"/>
    </source>
</evidence>
<feature type="active site" description="Proton acceptor" evidence="6">
    <location>
        <position position="299"/>
    </location>
</feature>
<feature type="binding site" evidence="7">
    <location>
        <position position="302"/>
    </location>
    <ligand>
        <name>glyoxylate</name>
        <dbReference type="ChEBI" id="CHEBI:36655"/>
    </ligand>
</feature>
<keyword evidence="10" id="KW-1185">Reference proteome</keyword>
<keyword evidence="4 9" id="KW-0560">Oxidoreductase</keyword>
<dbReference type="GO" id="GO:0010181">
    <property type="term" value="F:FMN binding"/>
    <property type="evidence" value="ECO:0007669"/>
    <property type="project" value="InterPro"/>
</dbReference>
<evidence type="ECO:0000256" key="4">
    <source>
        <dbReference type="ARBA" id="ARBA00023002"/>
    </source>
</evidence>
<evidence type="ECO:0000256" key="6">
    <source>
        <dbReference type="PIRSR" id="PIRSR000138-1"/>
    </source>
</evidence>
<dbReference type="PANTHER" id="PTHR10578:SF107">
    <property type="entry name" value="2-HYDROXYACID OXIDASE 1"/>
    <property type="match status" value="1"/>
</dbReference>
<evidence type="ECO:0000256" key="7">
    <source>
        <dbReference type="PIRSR" id="PIRSR000138-2"/>
    </source>
</evidence>
<dbReference type="PROSITE" id="PS00557">
    <property type="entry name" value="FMN_HYDROXY_ACID_DH_1"/>
    <property type="match status" value="1"/>
</dbReference>
<dbReference type="STRING" id="1121877.FEAC_23510"/>
<dbReference type="PROSITE" id="PS51349">
    <property type="entry name" value="FMN_HYDROXY_ACID_DH_2"/>
    <property type="match status" value="1"/>
</dbReference>
<dbReference type="EMBL" id="JXUW01000026">
    <property type="protein sequence ID" value="KJE75872.1"/>
    <property type="molecule type" value="Genomic_DNA"/>
</dbReference>
<dbReference type="GeneID" id="78373398"/>
<evidence type="ECO:0000256" key="5">
    <source>
        <dbReference type="ARBA" id="ARBA00024042"/>
    </source>
</evidence>
<dbReference type="InterPro" id="IPR013785">
    <property type="entry name" value="Aldolase_TIM"/>
</dbReference>
<reference evidence="9 10" key="1">
    <citation type="submission" date="2015-01" db="EMBL/GenBank/DDBJ databases">
        <title>Draft genome of the acidophilic iron oxidizer Ferrimicrobium acidiphilum strain T23.</title>
        <authorList>
            <person name="Poehlein A."/>
            <person name="Eisen S."/>
            <person name="Schloemann M."/>
            <person name="Johnson B.D."/>
            <person name="Daniel R."/>
            <person name="Muehling M."/>
        </authorList>
    </citation>
    <scope>NUCLEOTIDE SEQUENCE [LARGE SCALE GENOMIC DNA]</scope>
    <source>
        <strain evidence="9 10">T23</strain>
    </source>
</reference>
<dbReference type="SUPFAM" id="SSF51395">
    <property type="entry name" value="FMN-linked oxidoreductases"/>
    <property type="match status" value="1"/>
</dbReference>
<dbReference type="Proteomes" id="UP000032336">
    <property type="component" value="Unassembled WGS sequence"/>
</dbReference>
<evidence type="ECO:0000313" key="9">
    <source>
        <dbReference type="EMBL" id="KJE75872.1"/>
    </source>
</evidence>
<proteinExistence type="inferred from homology"/>
<evidence type="ECO:0000256" key="1">
    <source>
        <dbReference type="ARBA" id="ARBA00001917"/>
    </source>
</evidence>
<evidence type="ECO:0000313" key="10">
    <source>
        <dbReference type="Proteomes" id="UP000032336"/>
    </source>
</evidence>
<evidence type="ECO:0000256" key="2">
    <source>
        <dbReference type="ARBA" id="ARBA00022630"/>
    </source>
</evidence>
<dbReference type="Gene3D" id="3.20.20.70">
    <property type="entry name" value="Aldolase class I"/>
    <property type="match status" value="1"/>
</dbReference>
<dbReference type="PATRIC" id="fig|1121877.4.peg.2614"/>
<comment type="caution">
    <text evidence="9">The sequence shown here is derived from an EMBL/GenBank/DDBJ whole genome shotgun (WGS) entry which is preliminary data.</text>
</comment>
<comment type="cofactor">
    <cofactor evidence="1">
        <name>FMN</name>
        <dbReference type="ChEBI" id="CHEBI:58210"/>
    </cofactor>
</comment>